<dbReference type="Pfam" id="PF06151">
    <property type="entry name" value="Trehalose_recp"/>
    <property type="match status" value="1"/>
</dbReference>
<name>A0A4D6DLW9_9HYME</name>
<protein>
    <submittedName>
        <fullName evidence="10">Gustatory receptor 64f2</fullName>
    </submittedName>
</protein>
<evidence type="ECO:0000256" key="3">
    <source>
        <dbReference type="ARBA" id="ARBA00022475"/>
    </source>
</evidence>
<dbReference type="EMBL" id="MH796790">
    <property type="protein sequence ID" value="QBZ67163.1"/>
    <property type="molecule type" value="mRNA"/>
</dbReference>
<comment type="similarity">
    <text evidence="2">Belongs to the insect chemoreceptor superfamily. Gustatory receptor (GR) family. Gr5a subfamily.</text>
</comment>
<organism evidence="10">
    <name type="scientific">Trichogramma chilonis</name>
    <dbReference type="NCBI Taxonomy" id="53598"/>
    <lineage>
        <taxon>Eukaryota</taxon>
        <taxon>Metazoa</taxon>
        <taxon>Ecdysozoa</taxon>
        <taxon>Arthropoda</taxon>
        <taxon>Hexapoda</taxon>
        <taxon>Insecta</taxon>
        <taxon>Pterygota</taxon>
        <taxon>Neoptera</taxon>
        <taxon>Endopterygota</taxon>
        <taxon>Hymenoptera</taxon>
        <taxon>Apocrita</taxon>
        <taxon>Proctotrupomorpha</taxon>
        <taxon>Chalcidoidea</taxon>
        <taxon>Trichogrammatidae</taxon>
        <taxon>Trichogramma</taxon>
    </lineage>
</organism>
<feature type="compositionally biased region" description="Low complexity" evidence="8">
    <location>
        <begin position="18"/>
        <end position="36"/>
    </location>
</feature>
<evidence type="ECO:0000256" key="8">
    <source>
        <dbReference type="SAM" id="MobiDB-lite"/>
    </source>
</evidence>
<evidence type="ECO:0000256" key="7">
    <source>
        <dbReference type="ARBA" id="ARBA00023170"/>
    </source>
</evidence>
<feature type="transmembrane region" description="Helical" evidence="9">
    <location>
        <begin position="133"/>
        <end position="150"/>
    </location>
</feature>
<keyword evidence="3" id="KW-1003">Cell membrane</keyword>
<sequence>MRPHRIDPVANSLTTIMNNNNINNNNNNNNNSNNNNGSIYDNNAEDNPADGKDYFYQPAWAIVNRRNVFNQHQHRRAPGGSAEIEEAVEQSNRREMHKLDTMPIEASTQPSALSNSGGGGIDDLVDGQRSLHCALRPIIILAQVFAVFPISGVNSSDASTLEFTWRSPKIVYCCLSSLGSLVLTLFSIYRLATTSISSSKTSNLVFFFTAGITTILFLKLARQWPAFATTWQSMERELATRYTATTTTAQEGENNQRDDNPSGLEALSLSAKFKVLSTVVMSLALVEHSLSLLSGYVSALECASLRGHANIAATYFSLQFPQIFTESNFALWKGALVQSINVLSTFSWNFMDLFLILVSVALTDQFKQLNRRLHSIRGKHGVAVKTMPEWWWAEARIDFNRLASMTRRVDSQISDIVLLSFSTNLYFICIQLLNSFKPMPNAIQTIYFCFSFGFLLLRTAAVSLYAAAIYDESRLPAPVLYGVCSSNYSTEVRRFLNQVTTDSISLTGMKFFSITRSLILTVAGTIVTYELVLVQFNAVQADHLQSDSNITKVCETHELTDVVIDEF</sequence>
<evidence type="ECO:0000256" key="4">
    <source>
        <dbReference type="ARBA" id="ARBA00022692"/>
    </source>
</evidence>
<evidence type="ECO:0000256" key="1">
    <source>
        <dbReference type="ARBA" id="ARBA00004651"/>
    </source>
</evidence>
<evidence type="ECO:0000256" key="9">
    <source>
        <dbReference type="SAM" id="Phobius"/>
    </source>
</evidence>
<dbReference type="PANTHER" id="PTHR21421">
    <property type="entry name" value="GUSTATORY RECEPTOR"/>
    <property type="match status" value="1"/>
</dbReference>
<keyword evidence="7 10" id="KW-0675">Receptor</keyword>
<feature type="transmembrane region" description="Helical" evidence="9">
    <location>
        <begin position="413"/>
        <end position="433"/>
    </location>
</feature>
<evidence type="ECO:0000313" key="10">
    <source>
        <dbReference type="EMBL" id="QBZ67163.1"/>
    </source>
</evidence>
<keyword evidence="6 9" id="KW-0472">Membrane</keyword>
<feature type="transmembrane region" description="Helical" evidence="9">
    <location>
        <begin position="445"/>
        <end position="468"/>
    </location>
</feature>
<feature type="transmembrane region" description="Helical" evidence="9">
    <location>
        <begin position="346"/>
        <end position="363"/>
    </location>
</feature>
<feature type="transmembrane region" description="Helical" evidence="9">
    <location>
        <begin position="170"/>
        <end position="192"/>
    </location>
</feature>
<evidence type="ECO:0000256" key="2">
    <source>
        <dbReference type="ARBA" id="ARBA00005327"/>
    </source>
</evidence>
<feature type="region of interest" description="Disordered" evidence="8">
    <location>
        <begin position="17"/>
        <end position="46"/>
    </location>
</feature>
<comment type="subcellular location">
    <subcellularLocation>
        <location evidence="1">Cell membrane</location>
        <topology evidence="1">Multi-pass membrane protein</topology>
    </subcellularLocation>
</comment>
<dbReference type="GO" id="GO:0005886">
    <property type="term" value="C:plasma membrane"/>
    <property type="evidence" value="ECO:0007669"/>
    <property type="project" value="UniProtKB-SubCell"/>
</dbReference>
<feature type="transmembrane region" description="Helical" evidence="9">
    <location>
        <begin position="204"/>
        <end position="221"/>
    </location>
</feature>
<accession>A0A4D6DLW9</accession>
<proteinExistence type="evidence at transcript level"/>
<keyword evidence="4 9" id="KW-0812">Transmembrane</keyword>
<reference evidence="10" key="1">
    <citation type="submission" date="2018-08" db="EMBL/GenBank/DDBJ databases">
        <authorList>
            <person name="Liu J."/>
            <person name="Wu H."/>
            <person name="Yi J."/>
        </authorList>
    </citation>
    <scope>NUCLEOTIDE SEQUENCE</scope>
</reference>
<evidence type="ECO:0000256" key="5">
    <source>
        <dbReference type="ARBA" id="ARBA00022989"/>
    </source>
</evidence>
<keyword evidence="5 9" id="KW-1133">Transmembrane helix</keyword>
<dbReference type="InterPro" id="IPR009318">
    <property type="entry name" value="Gustatory_rcpt"/>
</dbReference>
<dbReference type="PANTHER" id="PTHR21421:SF29">
    <property type="entry name" value="GUSTATORY RECEPTOR 5A FOR TREHALOSE-RELATED"/>
    <property type="match status" value="1"/>
</dbReference>
<dbReference type="AlphaFoldDB" id="A0A4D6DLW9"/>
<dbReference type="GO" id="GO:0033041">
    <property type="term" value="F:sweet taste receptor activity"/>
    <property type="evidence" value="ECO:0007669"/>
    <property type="project" value="TreeGrafter"/>
</dbReference>
<evidence type="ECO:0000256" key="6">
    <source>
        <dbReference type="ARBA" id="ARBA00023136"/>
    </source>
</evidence>